<gene>
    <name evidence="2" type="ORF">HaLaN_16010</name>
</gene>
<evidence type="ECO:0000256" key="1">
    <source>
        <dbReference type="SAM" id="MobiDB-lite"/>
    </source>
</evidence>
<feature type="non-terminal residue" evidence="2">
    <location>
        <position position="1"/>
    </location>
</feature>
<organism evidence="2 3">
    <name type="scientific">Haematococcus lacustris</name>
    <name type="common">Green alga</name>
    <name type="synonym">Haematococcus pluvialis</name>
    <dbReference type="NCBI Taxonomy" id="44745"/>
    <lineage>
        <taxon>Eukaryota</taxon>
        <taxon>Viridiplantae</taxon>
        <taxon>Chlorophyta</taxon>
        <taxon>core chlorophytes</taxon>
        <taxon>Chlorophyceae</taxon>
        <taxon>CS clade</taxon>
        <taxon>Chlamydomonadales</taxon>
        <taxon>Haematococcaceae</taxon>
        <taxon>Haematococcus</taxon>
    </lineage>
</organism>
<reference evidence="2 3" key="1">
    <citation type="submission" date="2020-02" db="EMBL/GenBank/DDBJ databases">
        <title>Draft genome sequence of Haematococcus lacustris strain NIES-144.</title>
        <authorList>
            <person name="Morimoto D."/>
            <person name="Nakagawa S."/>
            <person name="Yoshida T."/>
            <person name="Sawayama S."/>
        </authorList>
    </citation>
    <scope>NUCLEOTIDE SEQUENCE [LARGE SCALE GENOMIC DNA]</scope>
    <source>
        <strain evidence="2 3">NIES-144</strain>
    </source>
</reference>
<dbReference type="EMBL" id="BLLF01001407">
    <property type="protein sequence ID" value="GFH19110.1"/>
    <property type="molecule type" value="Genomic_DNA"/>
</dbReference>
<accession>A0A699ZCF3</accession>
<feature type="non-terminal residue" evidence="2">
    <location>
        <position position="58"/>
    </location>
</feature>
<proteinExistence type="predicted"/>
<sequence length="58" mass="6163">MTGARPCCSPRQGSATTQTLGGGRPWSSSARPCRWPAVGHARTPAPCHRNPPRRTPSP</sequence>
<protein>
    <submittedName>
        <fullName evidence="2">Uncharacterized protein</fullName>
    </submittedName>
</protein>
<feature type="region of interest" description="Disordered" evidence="1">
    <location>
        <begin position="1"/>
        <end position="58"/>
    </location>
</feature>
<evidence type="ECO:0000313" key="2">
    <source>
        <dbReference type="EMBL" id="GFH19110.1"/>
    </source>
</evidence>
<dbReference type="Proteomes" id="UP000485058">
    <property type="component" value="Unassembled WGS sequence"/>
</dbReference>
<dbReference type="AlphaFoldDB" id="A0A699ZCF3"/>
<comment type="caution">
    <text evidence="2">The sequence shown here is derived from an EMBL/GenBank/DDBJ whole genome shotgun (WGS) entry which is preliminary data.</text>
</comment>
<keyword evidence="3" id="KW-1185">Reference proteome</keyword>
<name>A0A699ZCF3_HAELA</name>
<evidence type="ECO:0000313" key="3">
    <source>
        <dbReference type="Proteomes" id="UP000485058"/>
    </source>
</evidence>